<organism evidence="1 2">
    <name type="scientific">Mucilaginibacter straminoryzae</name>
    <dbReference type="NCBI Taxonomy" id="2932774"/>
    <lineage>
        <taxon>Bacteria</taxon>
        <taxon>Pseudomonadati</taxon>
        <taxon>Bacteroidota</taxon>
        <taxon>Sphingobacteriia</taxon>
        <taxon>Sphingobacteriales</taxon>
        <taxon>Sphingobacteriaceae</taxon>
        <taxon>Mucilaginibacter</taxon>
    </lineage>
</organism>
<dbReference type="InterPro" id="IPR023214">
    <property type="entry name" value="HAD_sf"/>
</dbReference>
<keyword evidence="2" id="KW-1185">Reference proteome</keyword>
<dbReference type="SUPFAM" id="SSF56784">
    <property type="entry name" value="HAD-like"/>
    <property type="match status" value="1"/>
</dbReference>
<protein>
    <submittedName>
        <fullName evidence="1">HAD family phosphatase</fullName>
    </submittedName>
</protein>
<dbReference type="SFLD" id="SFLDS00003">
    <property type="entry name" value="Haloacid_Dehalogenase"/>
    <property type="match status" value="1"/>
</dbReference>
<dbReference type="NCBIfam" id="TIGR01509">
    <property type="entry name" value="HAD-SF-IA-v3"/>
    <property type="match status" value="1"/>
</dbReference>
<evidence type="ECO:0000313" key="1">
    <source>
        <dbReference type="EMBL" id="MCJ8211060.1"/>
    </source>
</evidence>
<accession>A0A9X1X6K3</accession>
<dbReference type="PANTHER" id="PTHR43481">
    <property type="entry name" value="FRUCTOSE-1-PHOSPHATE PHOSPHATASE"/>
    <property type="match status" value="1"/>
</dbReference>
<dbReference type="CDD" id="cd07505">
    <property type="entry name" value="HAD_BPGM-like"/>
    <property type="match status" value="1"/>
</dbReference>
<dbReference type="InterPro" id="IPR006439">
    <property type="entry name" value="HAD-SF_hydro_IA"/>
</dbReference>
<sequence>MEKQTTHDNLTGSLDEKYQKLTLLTQGDFDAFLYDCDGTLADTMPSHTESYIRVAAKGGLLLSGEIINELAGLPVINVIEEINKRYNTTFDPVTFADEKEEVFYQEFIEHIAPIDYVVNHLKAHAGKIKIAVVSGGVRKSVQKTLEVLGIADIPETLVCAGETPRGKPFPDPFLAAAEKLGVDPKRCLVFEDGNPGVQAAEAAGMQWVRIDQI</sequence>
<name>A0A9X1X6K3_9SPHI</name>
<dbReference type="GO" id="GO:0050308">
    <property type="term" value="F:sugar-phosphatase activity"/>
    <property type="evidence" value="ECO:0007669"/>
    <property type="project" value="TreeGrafter"/>
</dbReference>
<dbReference type="InterPro" id="IPR023198">
    <property type="entry name" value="PGP-like_dom2"/>
</dbReference>
<dbReference type="PANTHER" id="PTHR43481:SF4">
    <property type="entry name" value="GLYCEROL-1-PHOSPHATE PHOSPHOHYDROLASE 1-RELATED"/>
    <property type="match status" value="1"/>
</dbReference>
<dbReference type="AlphaFoldDB" id="A0A9X1X6K3"/>
<evidence type="ECO:0000313" key="2">
    <source>
        <dbReference type="Proteomes" id="UP001139450"/>
    </source>
</evidence>
<dbReference type="InterPro" id="IPR051806">
    <property type="entry name" value="HAD-like_SPP"/>
</dbReference>
<gene>
    <name evidence="1" type="ORF">MUY27_15180</name>
</gene>
<dbReference type="EMBL" id="JALJEJ010000007">
    <property type="protein sequence ID" value="MCJ8211060.1"/>
    <property type="molecule type" value="Genomic_DNA"/>
</dbReference>
<reference evidence="1" key="1">
    <citation type="submission" date="2022-04" db="EMBL/GenBank/DDBJ databases">
        <title>Mucilaginibacter sp. RS28 isolated from freshwater.</title>
        <authorList>
            <person name="Ko S.-R."/>
        </authorList>
    </citation>
    <scope>NUCLEOTIDE SEQUENCE</scope>
    <source>
        <strain evidence="1">RS28</strain>
    </source>
</reference>
<dbReference type="Gene3D" id="3.40.50.1000">
    <property type="entry name" value="HAD superfamily/HAD-like"/>
    <property type="match status" value="1"/>
</dbReference>
<dbReference type="Pfam" id="PF00702">
    <property type="entry name" value="Hydrolase"/>
    <property type="match status" value="1"/>
</dbReference>
<proteinExistence type="predicted"/>
<dbReference type="Gene3D" id="1.10.150.240">
    <property type="entry name" value="Putative phosphatase, domain 2"/>
    <property type="match status" value="1"/>
</dbReference>
<dbReference type="RefSeq" id="WP_245131293.1">
    <property type="nucleotide sequence ID" value="NZ_JALJEJ010000007.1"/>
</dbReference>
<dbReference type="SFLD" id="SFLDG01129">
    <property type="entry name" value="C1.5:_HAD__Beta-PGM__Phosphata"/>
    <property type="match status" value="1"/>
</dbReference>
<comment type="caution">
    <text evidence="1">The sequence shown here is derived from an EMBL/GenBank/DDBJ whole genome shotgun (WGS) entry which is preliminary data.</text>
</comment>
<dbReference type="InterPro" id="IPR036412">
    <property type="entry name" value="HAD-like_sf"/>
</dbReference>
<dbReference type="Proteomes" id="UP001139450">
    <property type="component" value="Unassembled WGS sequence"/>
</dbReference>